<evidence type="ECO:0000313" key="5">
    <source>
        <dbReference type="EMBL" id="MEI5905748.1"/>
    </source>
</evidence>
<keyword evidence="1 4" id="KW-0489">Methyltransferase</keyword>
<protein>
    <recommendedName>
        <fullName evidence="4">Uncharacterized methyltransferase WAK64_01545</fullName>
        <ecNumber evidence="4">2.1.1.-</ecNumber>
    </recommendedName>
</protein>
<proteinExistence type="inferred from homology"/>
<keyword evidence="3 4" id="KW-0949">S-adenosyl-L-methionine</keyword>
<dbReference type="Proteomes" id="UP001312865">
    <property type="component" value="Unassembled WGS sequence"/>
</dbReference>
<evidence type="ECO:0000256" key="2">
    <source>
        <dbReference type="ARBA" id="ARBA00022679"/>
    </source>
</evidence>
<dbReference type="GO" id="GO:0032259">
    <property type="term" value="P:methylation"/>
    <property type="evidence" value="ECO:0007669"/>
    <property type="project" value="UniProtKB-KW"/>
</dbReference>
<dbReference type="GO" id="GO:0008168">
    <property type="term" value="F:methyltransferase activity"/>
    <property type="evidence" value="ECO:0007669"/>
    <property type="project" value="UniProtKB-KW"/>
</dbReference>
<gene>
    <name evidence="5" type="ORF">WAK64_01545</name>
</gene>
<dbReference type="InterPro" id="IPR023553">
    <property type="entry name" value="Uncharacterised_MeTfrase_YrrT"/>
</dbReference>
<comment type="function">
    <text evidence="4">Could be a S-adenosyl-L-methionine-dependent methyltransferase.</text>
</comment>
<dbReference type="InterPro" id="IPR029063">
    <property type="entry name" value="SAM-dependent_MTases_sf"/>
</dbReference>
<dbReference type="RefSeq" id="WP_336585158.1">
    <property type="nucleotide sequence ID" value="NZ_JBBAXC010000001.1"/>
</dbReference>
<comment type="caution">
    <text evidence="5">The sequence shown here is derived from an EMBL/GenBank/DDBJ whole genome shotgun (WGS) entry which is preliminary data.</text>
</comment>
<evidence type="ECO:0000256" key="4">
    <source>
        <dbReference type="HAMAP-Rule" id="MF_02100"/>
    </source>
</evidence>
<evidence type="ECO:0000256" key="3">
    <source>
        <dbReference type="ARBA" id="ARBA00022691"/>
    </source>
</evidence>
<dbReference type="EC" id="2.1.1.-" evidence="4"/>
<evidence type="ECO:0000313" key="6">
    <source>
        <dbReference type="Proteomes" id="UP001312865"/>
    </source>
</evidence>
<dbReference type="EMBL" id="JBBAXC010000001">
    <property type="protein sequence ID" value="MEI5905748.1"/>
    <property type="molecule type" value="Genomic_DNA"/>
</dbReference>
<keyword evidence="6" id="KW-1185">Reference proteome</keyword>
<dbReference type="HAMAP" id="MF_02100">
    <property type="entry name" value="Methyltr_YrrT"/>
    <property type="match status" value="1"/>
</dbReference>
<dbReference type="Pfam" id="PF13489">
    <property type="entry name" value="Methyltransf_23"/>
    <property type="match status" value="1"/>
</dbReference>
<feature type="binding site" evidence="4">
    <location>
        <position position="53"/>
    </location>
    <ligand>
        <name>S-adenosyl-L-methionine</name>
        <dbReference type="ChEBI" id="CHEBI:59789"/>
    </ligand>
</feature>
<organism evidence="5 6">
    <name type="scientific">Bacillus spongiae</name>
    <dbReference type="NCBI Taxonomy" id="2683610"/>
    <lineage>
        <taxon>Bacteria</taxon>
        <taxon>Bacillati</taxon>
        <taxon>Bacillota</taxon>
        <taxon>Bacilli</taxon>
        <taxon>Bacillales</taxon>
        <taxon>Bacillaceae</taxon>
        <taxon>Bacillus</taxon>
    </lineage>
</organism>
<keyword evidence="2 4" id="KW-0808">Transferase</keyword>
<dbReference type="SUPFAM" id="SSF53335">
    <property type="entry name" value="S-adenosyl-L-methionine-dependent methyltransferases"/>
    <property type="match status" value="1"/>
</dbReference>
<dbReference type="Gene3D" id="3.40.50.150">
    <property type="entry name" value="Vaccinia Virus protein VP39"/>
    <property type="match status" value="1"/>
</dbReference>
<dbReference type="PANTHER" id="PTHR43861">
    <property type="entry name" value="TRANS-ACONITATE 2-METHYLTRANSFERASE-RELATED"/>
    <property type="match status" value="1"/>
</dbReference>
<feature type="binding site" evidence="4">
    <location>
        <position position="97"/>
    </location>
    <ligand>
        <name>S-adenosyl-L-methionine</name>
        <dbReference type="ChEBI" id="CHEBI:59789"/>
    </ligand>
</feature>
<feature type="binding site" evidence="4">
    <location>
        <position position="74"/>
    </location>
    <ligand>
        <name>S-adenosyl-L-methionine</name>
        <dbReference type="ChEBI" id="CHEBI:59789"/>
    </ligand>
</feature>
<sequence length="212" mass="23919">MGREFLDIFEEWADSYDETVEGHDIQYKEVFRGYESILTKVTERSEGTVWEFGSGTGNLTIKLLKKGLEVIGIEPSKEMRAIFTKKLGDSIQITDGDFLSYNIEKKPDTIVSTYAFHHLTDDEKALAFQQYSNVLSKGGKIVFADTIYESTEAYKAGIKDAKDQGFTDLAADLIREHYTTIPALTKMAEAAGFNVTFTKCNSFVWLMEAIKQ</sequence>
<comment type="similarity">
    <text evidence="4">Belongs to the methyltransferase superfamily. YrrT family.</text>
</comment>
<reference evidence="5 6" key="1">
    <citation type="journal article" date="2018" name="J. Microbiol.">
        <title>Bacillus spongiae sp. nov., isolated from sponge of Jeju Island.</title>
        <authorList>
            <person name="Lee G.E."/>
            <person name="Im W.T."/>
            <person name="Park J.S."/>
        </authorList>
    </citation>
    <scope>NUCLEOTIDE SEQUENCE [LARGE SCALE GENOMIC DNA]</scope>
    <source>
        <strain evidence="5 6">135PIL107-10</strain>
    </source>
</reference>
<name>A0ABU8H8Y8_9BACI</name>
<dbReference type="CDD" id="cd02440">
    <property type="entry name" value="AdoMet_MTases"/>
    <property type="match status" value="1"/>
</dbReference>
<accession>A0ABU8H8Y8</accession>
<evidence type="ECO:0000256" key="1">
    <source>
        <dbReference type="ARBA" id="ARBA00022603"/>
    </source>
</evidence>